<dbReference type="GeneID" id="94195356"/>
<dbReference type="Proteomes" id="UP001497744">
    <property type="component" value="Unassembled WGS sequence"/>
</dbReference>
<gene>
    <name evidence="2" type="ORF">BcabD6B2_33100</name>
</gene>
<reference evidence="2 3" key="1">
    <citation type="submission" date="2021-06" db="EMBL/GenBank/DDBJ databases">
        <title>Genome sequence of Babesia caballi.</title>
        <authorList>
            <person name="Yamagishi J."/>
            <person name="Kidaka T."/>
            <person name="Ochi A."/>
        </authorList>
    </citation>
    <scope>NUCLEOTIDE SEQUENCE [LARGE SCALE GENOMIC DNA]</scope>
    <source>
        <strain evidence="2">USDA-D6B2</strain>
    </source>
</reference>
<sequence length="916" mass="102836">MDVPLATCITVTPTRNTRHPRCRSAPIRASDLEAPAGCRPRSKSTSLGTHEPPPPPLTLPRALQRRRPVLARVVHPRLVRVARVVPQERVPARLELHVVPELGERPPGDHPVQPDLGHRQLAPVGARVVGADLVQIAHVAHHCPQEQRVARLQVGRDLPVRLHPEAVIVVLRHDVLELPRHVLEDEQVVGRGRPRLLPHHRLLRHHRLLVAVRRPAQQPELRRQQRGHHCSRARRALAPPRHGISAVAVDCREIARVRAPRRGGAALQRAAPALVIRGDARQQCAAPSAEHSQEAHFGCIVLLLGFVSQSRVRSLCCFRGGCAILLPRRLGRSCAAAAFCSVPSMRRRPCSRRPSPQRLQHRLVGVERYRHAANLGHVLLPLHNLCPATATTTHLRLVVQQLLLARRVPPAAPLRDVLAKRRDARSRNHPLADGRLQVNLELLRRDHLLQRVHQQLPRLVGVLPRHYHRQARRLVAVDDHAQLAQVDLPVDRPLVVEGPEAVGHGLEVVEEGRYDLDHRDLVLERDRLAPSELGLALELAAHLAQQTHDLALAVPRHAHRDVRPRLLRQPHHPFLRPVRRVADGDLLPVLQVAEVGHGGRGHHHPDVVLALQPLHRHVQVQQPVEPALEAVPRDAGLARLVHERVVVELQLLKGGAQLHVVRAVAGVEPREDRGLRRLEGHQGRDTFASPRRLQHHRVAHRHLARVLGVAAEPSHFARTAEHSPTSPLTHRNSSLSRRSGIMTPTAVTFASRSCPRNSTSSSFFTRPSTTCRPCTPSAPPYPHVADHPAVRVVLAVEHQRPERLFHLYLRRRHTLHDRVQDLRDPEPLLRRRHQDLLLLEVEQRLEVGCRGFEVAEGHVDLVDHRHKLQSLFDCYHRGGHCLRLYALGPVDHQDGSVARRDRPTRFVVEVDVAAQC</sequence>
<name>A0AAV4LVW3_BABCB</name>
<evidence type="ECO:0000313" key="2">
    <source>
        <dbReference type="EMBL" id="GIX63875.1"/>
    </source>
</evidence>
<comment type="caution">
    <text evidence="2">The sequence shown here is derived from an EMBL/GenBank/DDBJ whole genome shotgun (WGS) entry which is preliminary data.</text>
</comment>
<evidence type="ECO:0000256" key="1">
    <source>
        <dbReference type="SAM" id="MobiDB-lite"/>
    </source>
</evidence>
<evidence type="ECO:0000313" key="3">
    <source>
        <dbReference type="Proteomes" id="UP001497744"/>
    </source>
</evidence>
<dbReference type="EMBL" id="BPLF01000002">
    <property type="protein sequence ID" value="GIX63875.1"/>
    <property type="molecule type" value="Genomic_DNA"/>
</dbReference>
<dbReference type="AntiFam" id="ANF00072">
    <property type="entry name" value="Shadow ORF (opposite TypA)"/>
</dbReference>
<protein>
    <submittedName>
        <fullName evidence="2">GTP-binding protein</fullName>
    </submittedName>
</protein>
<organism evidence="2 3">
    <name type="scientific">Babesia caballi</name>
    <dbReference type="NCBI Taxonomy" id="5871"/>
    <lineage>
        <taxon>Eukaryota</taxon>
        <taxon>Sar</taxon>
        <taxon>Alveolata</taxon>
        <taxon>Apicomplexa</taxon>
        <taxon>Aconoidasida</taxon>
        <taxon>Piroplasmida</taxon>
        <taxon>Babesiidae</taxon>
        <taxon>Babesia</taxon>
    </lineage>
</organism>
<proteinExistence type="predicted"/>
<accession>A0AAV4LVW3</accession>
<dbReference type="RefSeq" id="XP_067715944.1">
    <property type="nucleotide sequence ID" value="XM_067859843.1"/>
</dbReference>
<keyword evidence="3" id="KW-1185">Reference proteome</keyword>
<dbReference type="AlphaFoldDB" id="A0AAV4LVW3"/>
<feature type="region of interest" description="Disordered" evidence="1">
    <location>
        <begin position="15"/>
        <end position="60"/>
    </location>
</feature>